<evidence type="ECO:0000256" key="2">
    <source>
        <dbReference type="SAM" id="MobiDB-lite"/>
    </source>
</evidence>
<name>E4XUJ8_OIKDI</name>
<feature type="region of interest" description="Disordered" evidence="2">
    <location>
        <begin position="219"/>
        <end position="240"/>
    </location>
</feature>
<dbReference type="EMBL" id="FN653184">
    <property type="protein sequence ID" value="CBY13395.1"/>
    <property type="molecule type" value="Genomic_DNA"/>
</dbReference>
<feature type="compositionally biased region" description="Polar residues" evidence="2">
    <location>
        <begin position="64"/>
        <end position="78"/>
    </location>
</feature>
<accession>E4XUJ8</accession>
<dbReference type="InParanoid" id="E4XUJ8"/>
<dbReference type="AlphaFoldDB" id="E4XUJ8"/>
<feature type="region of interest" description="Disordered" evidence="2">
    <location>
        <begin position="118"/>
        <end position="206"/>
    </location>
</feature>
<feature type="compositionally biased region" description="Basic residues" evidence="2">
    <location>
        <begin position="142"/>
        <end position="152"/>
    </location>
</feature>
<organism evidence="3">
    <name type="scientific">Oikopleura dioica</name>
    <name type="common">Tunicate</name>
    <dbReference type="NCBI Taxonomy" id="34765"/>
    <lineage>
        <taxon>Eukaryota</taxon>
        <taxon>Metazoa</taxon>
        <taxon>Chordata</taxon>
        <taxon>Tunicata</taxon>
        <taxon>Appendicularia</taxon>
        <taxon>Copelata</taxon>
        <taxon>Oikopleuridae</taxon>
        <taxon>Oikopleura</taxon>
    </lineage>
</organism>
<evidence type="ECO:0000313" key="4">
    <source>
        <dbReference type="Proteomes" id="UP000001307"/>
    </source>
</evidence>
<reference evidence="3" key="1">
    <citation type="journal article" date="2010" name="Science">
        <title>Plasticity of animal genome architecture unmasked by rapid evolution of a pelagic tunicate.</title>
        <authorList>
            <person name="Denoeud F."/>
            <person name="Henriet S."/>
            <person name="Mungpakdee S."/>
            <person name="Aury J.M."/>
            <person name="Da Silva C."/>
            <person name="Brinkmann H."/>
            <person name="Mikhaleva J."/>
            <person name="Olsen L.C."/>
            <person name="Jubin C."/>
            <person name="Canestro C."/>
            <person name="Bouquet J.M."/>
            <person name="Danks G."/>
            <person name="Poulain J."/>
            <person name="Campsteijn C."/>
            <person name="Adamski M."/>
            <person name="Cross I."/>
            <person name="Yadetie F."/>
            <person name="Muffato M."/>
            <person name="Louis A."/>
            <person name="Butcher S."/>
            <person name="Tsagkogeorga G."/>
            <person name="Konrad A."/>
            <person name="Singh S."/>
            <person name="Jensen M.F."/>
            <person name="Cong E.H."/>
            <person name="Eikeseth-Otteraa H."/>
            <person name="Noel B."/>
            <person name="Anthouard V."/>
            <person name="Porcel B.M."/>
            <person name="Kachouri-Lafond R."/>
            <person name="Nishino A."/>
            <person name="Ugolini M."/>
            <person name="Chourrout P."/>
            <person name="Nishida H."/>
            <person name="Aasland R."/>
            <person name="Huzurbazar S."/>
            <person name="Westhof E."/>
            <person name="Delsuc F."/>
            <person name="Lehrach H."/>
            <person name="Reinhardt R."/>
            <person name="Weissenbach J."/>
            <person name="Roy S.W."/>
            <person name="Artiguenave F."/>
            <person name="Postlethwait J.H."/>
            <person name="Manak J.R."/>
            <person name="Thompson E.M."/>
            <person name="Jaillon O."/>
            <person name="Du Pasquier L."/>
            <person name="Boudinot P."/>
            <person name="Liberles D.A."/>
            <person name="Volff J.N."/>
            <person name="Philippe H."/>
            <person name="Lenhard B."/>
            <person name="Roest Crollius H."/>
            <person name="Wincker P."/>
            <person name="Chourrout D."/>
        </authorList>
    </citation>
    <scope>NUCLEOTIDE SEQUENCE [LARGE SCALE GENOMIC DNA]</scope>
</reference>
<feature type="coiled-coil region" evidence="1">
    <location>
        <begin position="283"/>
        <end position="310"/>
    </location>
</feature>
<evidence type="ECO:0000256" key="1">
    <source>
        <dbReference type="SAM" id="Coils"/>
    </source>
</evidence>
<keyword evidence="4" id="KW-1185">Reference proteome</keyword>
<dbReference type="Proteomes" id="UP000001307">
    <property type="component" value="Unassembled WGS sequence"/>
</dbReference>
<proteinExistence type="predicted"/>
<evidence type="ECO:0000313" key="3">
    <source>
        <dbReference type="EMBL" id="CBY13395.1"/>
    </source>
</evidence>
<keyword evidence="1" id="KW-0175">Coiled coil</keyword>
<protein>
    <submittedName>
        <fullName evidence="3">Uncharacterized protein</fullName>
    </submittedName>
</protein>
<feature type="compositionally biased region" description="Polar residues" evidence="2">
    <location>
        <begin position="157"/>
        <end position="200"/>
    </location>
</feature>
<sequence length="390" mass="43846">MRNTTSYLRLGENTVSVTPAYSSTRSRAVFDYRLDSTRGILRRTTQDPLLSSSSITEYRPVTVQLQSPSNGANEQSQISSPPTRRLASPPPPNAQSRAPAESAVLLRSIQDLNNFINRTAQTHSPMANLRTRRRSAAYSRANRVRLSSRLKRRQDLETQMTGTQRDASTNTDSSQSTTEASRISRESSPIAPSTRQSARLRQQRRETARVFRLSEQLAALEQQSSTRRERSAISRTVSRNNEPVNSLDIQALQRDLMEQRAQLARQHAILVEHQRINSRLRRRVDYQERVDELRRLTDNARNNLSSYQALAEHPPPPPSTVPPHALTSVLEVPEVRDEDISEAVPSIPPIHQAHILAPDVHMRLLEIENALNVATSSASSNITQPSSHDD</sequence>
<gene>
    <name evidence="3" type="ORF">GSOID_T00004705001</name>
</gene>
<feature type="region of interest" description="Disordered" evidence="2">
    <location>
        <begin position="64"/>
        <end position="100"/>
    </location>
</feature>